<evidence type="ECO:0000313" key="9">
    <source>
        <dbReference type="EMBL" id="KQC84151.1"/>
    </source>
</evidence>
<keyword evidence="3" id="KW-0813">Transport</keyword>
<evidence type="ECO:0000313" key="10">
    <source>
        <dbReference type="Proteomes" id="UP000050833"/>
    </source>
</evidence>
<evidence type="ECO:0000256" key="6">
    <source>
        <dbReference type="ARBA" id="ARBA00022989"/>
    </source>
</evidence>
<dbReference type="PANTHER" id="PTHR34979">
    <property type="entry name" value="INNER MEMBRANE PROTEIN YGAZ"/>
    <property type="match status" value="1"/>
</dbReference>
<keyword evidence="5 8" id="KW-0812">Transmembrane</keyword>
<comment type="subcellular location">
    <subcellularLocation>
        <location evidence="1">Cell membrane</location>
        <topology evidence="1">Multi-pass membrane protein</topology>
    </subcellularLocation>
</comment>
<organism evidence="9 10">
    <name type="scientific">Butyribacter intestini</name>
    <dbReference type="NCBI Taxonomy" id="1703332"/>
    <lineage>
        <taxon>Bacteria</taxon>
        <taxon>Bacillati</taxon>
        <taxon>Bacillota</taxon>
        <taxon>Clostridia</taxon>
        <taxon>Lachnospirales</taxon>
        <taxon>Lachnospiraceae</taxon>
        <taxon>Butyribacter</taxon>
    </lineage>
</organism>
<feature type="transmembrane region" description="Helical" evidence="8">
    <location>
        <begin position="62"/>
        <end position="83"/>
    </location>
</feature>
<evidence type="ECO:0000256" key="5">
    <source>
        <dbReference type="ARBA" id="ARBA00022692"/>
    </source>
</evidence>
<keyword evidence="10" id="KW-1185">Reference proteome</keyword>
<name>A0AAW3JMM0_9FIRM</name>
<dbReference type="AlphaFoldDB" id="A0AAW3JMM0"/>
<keyword evidence="6 8" id="KW-1133">Transmembrane helix</keyword>
<feature type="transmembrane region" description="Helical" evidence="8">
    <location>
        <begin position="132"/>
        <end position="155"/>
    </location>
</feature>
<evidence type="ECO:0000256" key="3">
    <source>
        <dbReference type="ARBA" id="ARBA00022448"/>
    </source>
</evidence>
<evidence type="ECO:0000256" key="4">
    <source>
        <dbReference type="ARBA" id="ARBA00022475"/>
    </source>
</evidence>
<dbReference type="GO" id="GO:1903785">
    <property type="term" value="P:L-valine transmembrane transport"/>
    <property type="evidence" value="ECO:0007669"/>
    <property type="project" value="TreeGrafter"/>
</dbReference>
<evidence type="ECO:0000256" key="1">
    <source>
        <dbReference type="ARBA" id="ARBA00004651"/>
    </source>
</evidence>
<accession>A0AAW3JMM0</accession>
<comment type="similarity">
    <text evidence="2">Belongs to the AzlC family.</text>
</comment>
<evidence type="ECO:0000256" key="7">
    <source>
        <dbReference type="ARBA" id="ARBA00023136"/>
    </source>
</evidence>
<keyword evidence="4" id="KW-1003">Cell membrane</keyword>
<sequence>MENEASDKKKDIKRGVQDGIPIALGYLSVSFAFGIMAVSAGLTPWQAILISVANVTSAGQFAGVEIMAACGGLVEMALTQLVINIRYALMSLSLAQKVDDTFKKPTRMAVSFCVTDEIFAVSVSRNKTVSKYYMLGIISVSYIGWIAGTAFGALLGGILPAVISDALGIAIYGMFLAIILPAARDDSRFLKVIIIAVVLSCMFRWVPVLNKVSSGFVIIICAVAASAVGAWLYPIDEEEGN</sequence>
<dbReference type="InterPro" id="IPR011606">
    <property type="entry name" value="Brnchd-chn_aa_trnsp_permease"/>
</dbReference>
<evidence type="ECO:0000256" key="8">
    <source>
        <dbReference type="SAM" id="Phobius"/>
    </source>
</evidence>
<gene>
    <name evidence="9" type="ORF">APZ18_14715</name>
</gene>
<keyword evidence="7 8" id="KW-0472">Membrane</keyword>
<dbReference type="Pfam" id="PF03591">
    <property type="entry name" value="AzlC"/>
    <property type="match status" value="1"/>
</dbReference>
<feature type="transmembrane region" description="Helical" evidence="8">
    <location>
        <begin position="161"/>
        <end position="182"/>
    </location>
</feature>
<dbReference type="Proteomes" id="UP000050833">
    <property type="component" value="Unassembled WGS sequence"/>
</dbReference>
<dbReference type="GO" id="GO:0005886">
    <property type="term" value="C:plasma membrane"/>
    <property type="evidence" value="ECO:0007669"/>
    <property type="project" value="UniProtKB-SubCell"/>
</dbReference>
<dbReference type="EMBL" id="LLKB01000007">
    <property type="protein sequence ID" value="KQC84151.1"/>
    <property type="molecule type" value="Genomic_DNA"/>
</dbReference>
<dbReference type="PANTHER" id="PTHR34979:SF1">
    <property type="entry name" value="INNER MEMBRANE PROTEIN YGAZ"/>
    <property type="match status" value="1"/>
</dbReference>
<dbReference type="RefSeq" id="WP_055946448.1">
    <property type="nucleotide sequence ID" value="NZ_DBGBTA010000035.1"/>
</dbReference>
<proteinExistence type="inferred from homology"/>
<feature type="transmembrane region" description="Helical" evidence="8">
    <location>
        <begin position="189"/>
        <end position="206"/>
    </location>
</feature>
<reference evidence="9 10" key="1">
    <citation type="submission" date="2015-10" db="EMBL/GenBank/DDBJ databases">
        <title>Butyribacter intestini gen. nov., sp. nov., a butyric acid-producing bacterium of the family Lachnospiraceae isolated from the human faeces.</title>
        <authorList>
            <person name="Zou Y."/>
            <person name="Xue W."/>
            <person name="Luo G."/>
            <person name="Lv M."/>
        </authorList>
    </citation>
    <scope>NUCLEOTIDE SEQUENCE [LARGE SCALE GENOMIC DNA]</scope>
    <source>
        <strain evidence="9 10">TF01-11</strain>
    </source>
</reference>
<feature type="transmembrane region" description="Helical" evidence="8">
    <location>
        <begin position="20"/>
        <end position="42"/>
    </location>
</feature>
<comment type="caution">
    <text evidence="9">The sequence shown here is derived from an EMBL/GenBank/DDBJ whole genome shotgun (WGS) entry which is preliminary data.</text>
</comment>
<feature type="transmembrane region" description="Helical" evidence="8">
    <location>
        <begin position="212"/>
        <end position="233"/>
    </location>
</feature>
<protein>
    <submittedName>
        <fullName evidence="9">Branched-chain amino acid ABC transporter permease</fullName>
    </submittedName>
</protein>
<evidence type="ECO:0000256" key="2">
    <source>
        <dbReference type="ARBA" id="ARBA00010735"/>
    </source>
</evidence>